<sequence length="150" mass="17343">MQSRERAFHAVSFEVIALAFIVPASALLIEQNPLDMLFVSIALSLFAMLWNYIYNFWFDKLVGPNRITRKLFTRIVHALCFEGGMLIVTIPIVSWYLALSLLDTLILEAGVLTFILIYTAVFNWLYDIYQPYQKCVSKLTKYNAHKRVTP</sequence>
<evidence type="ECO:0000259" key="2">
    <source>
        <dbReference type="Pfam" id="PF05232"/>
    </source>
</evidence>
<dbReference type="EMBL" id="CP041036">
    <property type="protein sequence ID" value="QDE31408.1"/>
    <property type="molecule type" value="Genomic_DNA"/>
</dbReference>
<dbReference type="RefSeq" id="WP_140234293.1">
    <property type="nucleotide sequence ID" value="NZ_CP041036.1"/>
</dbReference>
<dbReference type="NCBIfam" id="NF033664">
    <property type="entry name" value="PACE_transport"/>
    <property type="match status" value="1"/>
</dbReference>
<dbReference type="AlphaFoldDB" id="A0A4Y5YFL3"/>
<feature type="transmembrane region" description="Helical" evidence="1">
    <location>
        <begin position="35"/>
        <end position="54"/>
    </location>
</feature>
<dbReference type="KEGG" id="spol:FH971_10760"/>
<protein>
    <submittedName>
        <fullName evidence="3">PACE efflux transporter</fullName>
    </submittedName>
</protein>
<feature type="transmembrane region" description="Helical" evidence="1">
    <location>
        <begin position="105"/>
        <end position="126"/>
    </location>
</feature>
<name>A0A4Y5YFL3_9GAMM</name>
<reference evidence="3 4" key="1">
    <citation type="submission" date="2019-06" db="EMBL/GenBank/DDBJ databases">
        <title>The genome of Shewanella sp. SM1901.</title>
        <authorList>
            <person name="Cha Q."/>
        </authorList>
    </citation>
    <scope>NUCLEOTIDE SEQUENCE [LARGE SCALE GENOMIC DNA]</scope>
    <source>
        <strain evidence="3 4">SM1901</strain>
    </source>
</reference>
<feature type="domain" description="Chlorhexidine efflux transporter" evidence="2">
    <location>
        <begin position="3"/>
        <end position="62"/>
    </location>
</feature>
<keyword evidence="4" id="KW-1185">Reference proteome</keyword>
<feature type="transmembrane region" description="Helical" evidence="1">
    <location>
        <begin position="75"/>
        <end position="99"/>
    </location>
</feature>
<keyword evidence="1" id="KW-0812">Transmembrane</keyword>
<dbReference type="InterPro" id="IPR007896">
    <property type="entry name" value="BTP_bacteria"/>
</dbReference>
<keyword evidence="1" id="KW-0472">Membrane</keyword>
<accession>A0A4Y5YFL3</accession>
<evidence type="ECO:0000313" key="4">
    <source>
        <dbReference type="Proteomes" id="UP000319809"/>
    </source>
</evidence>
<keyword evidence="1" id="KW-1133">Transmembrane helix</keyword>
<gene>
    <name evidence="3" type="ORF">FH971_10760</name>
</gene>
<dbReference type="InterPro" id="IPR058208">
    <property type="entry name" value="PACE"/>
</dbReference>
<feature type="domain" description="Chlorhexidine efflux transporter" evidence="2">
    <location>
        <begin position="69"/>
        <end position="130"/>
    </location>
</feature>
<feature type="transmembrane region" description="Helical" evidence="1">
    <location>
        <begin position="7"/>
        <end position="29"/>
    </location>
</feature>
<proteinExistence type="predicted"/>
<evidence type="ECO:0000313" key="3">
    <source>
        <dbReference type="EMBL" id="QDE31408.1"/>
    </source>
</evidence>
<evidence type="ECO:0000256" key="1">
    <source>
        <dbReference type="SAM" id="Phobius"/>
    </source>
</evidence>
<dbReference type="Pfam" id="PF05232">
    <property type="entry name" value="BTP"/>
    <property type="match status" value="2"/>
</dbReference>
<organism evidence="3 4">
    <name type="scientific">Shewanella polaris</name>
    <dbReference type="NCBI Taxonomy" id="2588449"/>
    <lineage>
        <taxon>Bacteria</taxon>
        <taxon>Pseudomonadati</taxon>
        <taxon>Pseudomonadota</taxon>
        <taxon>Gammaproteobacteria</taxon>
        <taxon>Alteromonadales</taxon>
        <taxon>Shewanellaceae</taxon>
        <taxon>Shewanella</taxon>
    </lineage>
</organism>
<dbReference type="Proteomes" id="UP000319809">
    <property type="component" value="Chromosome"/>
</dbReference>